<protein>
    <submittedName>
        <fullName evidence="3">Uncharacterized protein</fullName>
    </submittedName>
</protein>
<evidence type="ECO:0000313" key="3">
    <source>
        <dbReference type="EMBL" id="WAR20752.1"/>
    </source>
</evidence>
<keyword evidence="4" id="KW-1185">Reference proteome</keyword>
<dbReference type="EMBL" id="CP111023">
    <property type="protein sequence ID" value="WAR20752.1"/>
    <property type="molecule type" value="Genomic_DNA"/>
</dbReference>
<evidence type="ECO:0000256" key="1">
    <source>
        <dbReference type="SAM" id="Coils"/>
    </source>
</evidence>
<dbReference type="PANTHER" id="PTHR46601">
    <property type="entry name" value="ULP_PROTEASE DOMAIN-CONTAINING PROTEIN"/>
    <property type="match status" value="1"/>
</dbReference>
<name>A0ABY7FF43_MYAAR</name>
<sequence>MSNAERVARWRQRQREDPSKHEAYKRKERERYEQKKKRGVVKPIAELSKRDQRSKRKQWRQSSNKYYIRKQRILTAIENTETPTHSPENNQVQAARRMGRKKVRRDQSKAYREIFKLRIALKKEERLKEKYKKRFQRQKNSKEDKRQKEEEAVIKGHNIRKAVLLYSVIVNRLRKRYKMTKTHTEKRNIASLVCATGLIRRYRLADYARKMIGVTTHQMKRKPRRQQIHIKATRVRKAVYSFFERDDNSRIKADKKATITRKGEKKQIRLLNDDIKNLHSKYNSEMGNRHISYSLFCKLRPFWIKPPTSRDRDTCQCKLHENLTYKLKTAQSNKLINSKHINDIVKTVTCNKSLDNKNCMYRSCLICKNKTVPIDTNVDLGKQVQWKMRKNRRVATHVRVVRETECGSLETLVTDIEKEVERAARHIYNIRHQYHSITSLKENMATNELLIHMDFIPEVNQTPVGNTASESNKEDTDDYVLTFCAKLGVSMDKCDIDRSHRTGKQNKGPRDIMVKFATYRARERLYKSRALAKDKGYKNIFVNEDLTRERSRLLFLARQQVKSKHGPTTQYRNKTNMFMFSFKIFDLGYKYGTWNYLEAGHGKGAADGIGATVKRTADSFVLTGHDVKYAEDLKCALNGSSIHVFVVTESDIIQIDKALPMAAEIKAVPQTMRIHQVTTNQPGIIRTREVSCFCNRIDSSGCDCFNPVITEFEKKRSPDSQSHGTGVSAETNIDTTSDNILRNETMANASSTDFVVNVDIPEVASVDASGDKGTPDNSAEKAAPGLLKPVVTVDQHLIGQYIVVEYDGLPYPGEVLDVDEEDLEVKVMHKIGKNRFFWPLLDDTLWYYKDKVVTILDGAPVRVTGRHCKINHDVWDQIVDILDL</sequence>
<keyword evidence="1" id="KW-0175">Coiled coil</keyword>
<feature type="compositionally biased region" description="Basic and acidic residues" evidence="2">
    <location>
        <begin position="13"/>
        <end position="33"/>
    </location>
</feature>
<accession>A0ABY7FF43</accession>
<feature type="coiled-coil region" evidence="1">
    <location>
        <begin position="114"/>
        <end position="152"/>
    </location>
</feature>
<dbReference type="Proteomes" id="UP001164746">
    <property type="component" value="Chromosome 12"/>
</dbReference>
<evidence type="ECO:0000256" key="2">
    <source>
        <dbReference type="SAM" id="MobiDB-lite"/>
    </source>
</evidence>
<feature type="compositionally biased region" description="Polar residues" evidence="2">
    <location>
        <begin position="80"/>
        <end position="93"/>
    </location>
</feature>
<proteinExistence type="predicted"/>
<dbReference type="PANTHER" id="PTHR46601:SF1">
    <property type="entry name" value="ADF-H DOMAIN-CONTAINING PROTEIN"/>
    <property type="match status" value="1"/>
</dbReference>
<feature type="region of interest" description="Disordered" evidence="2">
    <location>
        <begin position="715"/>
        <end position="736"/>
    </location>
</feature>
<feature type="compositionally biased region" description="Polar residues" evidence="2">
    <location>
        <begin position="719"/>
        <end position="736"/>
    </location>
</feature>
<organism evidence="3 4">
    <name type="scientific">Mya arenaria</name>
    <name type="common">Soft-shell clam</name>
    <dbReference type="NCBI Taxonomy" id="6604"/>
    <lineage>
        <taxon>Eukaryota</taxon>
        <taxon>Metazoa</taxon>
        <taxon>Spiralia</taxon>
        <taxon>Lophotrochozoa</taxon>
        <taxon>Mollusca</taxon>
        <taxon>Bivalvia</taxon>
        <taxon>Autobranchia</taxon>
        <taxon>Heteroconchia</taxon>
        <taxon>Euheterodonta</taxon>
        <taxon>Imparidentia</taxon>
        <taxon>Neoheterodontei</taxon>
        <taxon>Myida</taxon>
        <taxon>Myoidea</taxon>
        <taxon>Myidae</taxon>
        <taxon>Mya</taxon>
    </lineage>
</organism>
<reference evidence="3" key="1">
    <citation type="submission" date="2022-11" db="EMBL/GenBank/DDBJ databases">
        <title>Centuries of genome instability and evolution in soft-shell clam transmissible cancer (bioRxiv).</title>
        <authorList>
            <person name="Hart S.F.M."/>
            <person name="Yonemitsu M.A."/>
            <person name="Giersch R.M."/>
            <person name="Beal B.F."/>
            <person name="Arriagada G."/>
            <person name="Davis B.W."/>
            <person name="Ostrander E.A."/>
            <person name="Goff S.P."/>
            <person name="Metzger M.J."/>
        </authorList>
    </citation>
    <scope>NUCLEOTIDE SEQUENCE</scope>
    <source>
        <strain evidence="3">MELC-2E11</strain>
        <tissue evidence="3">Siphon/mantle</tissue>
    </source>
</reference>
<gene>
    <name evidence="3" type="ORF">MAR_014726</name>
</gene>
<feature type="region of interest" description="Disordered" evidence="2">
    <location>
        <begin position="1"/>
        <end position="64"/>
    </location>
</feature>
<evidence type="ECO:0000313" key="4">
    <source>
        <dbReference type="Proteomes" id="UP001164746"/>
    </source>
</evidence>
<feature type="region of interest" description="Disordered" evidence="2">
    <location>
        <begin position="80"/>
        <end position="105"/>
    </location>
</feature>